<evidence type="ECO:0000313" key="8">
    <source>
        <dbReference type="Proteomes" id="UP000078544"/>
    </source>
</evidence>
<evidence type="ECO:0000256" key="3">
    <source>
        <dbReference type="ARBA" id="ARBA00022737"/>
    </source>
</evidence>
<evidence type="ECO:0000256" key="4">
    <source>
        <dbReference type="ARBA" id="ARBA00023242"/>
    </source>
</evidence>
<dbReference type="PANTHER" id="PTHR22846">
    <property type="entry name" value="WD40 REPEAT PROTEIN"/>
    <property type="match status" value="1"/>
</dbReference>
<dbReference type="SUPFAM" id="SSF50978">
    <property type="entry name" value="WD40 repeat-like"/>
    <property type="match status" value="1"/>
</dbReference>
<comment type="subcellular location">
    <subcellularLocation>
        <location evidence="1">Nucleus</location>
    </subcellularLocation>
</comment>
<dbReference type="GO" id="GO:0034967">
    <property type="term" value="C:Set3 complex"/>
    <property type="evidence" value="ECO:0007669"/>
    <property type="project" value="TreeGrafter"/>
</dbReference>
<dbReference type="InterPro" id="IPR045183">
    <property type="entry name" value="Ebi-like"/>
</dbReference>
<feature type="compositionally biased region" description="Low complexity" evidence="6">
    <location>
        <begin position="321"/>
        <end position="336"/>
    </location>
</feature>
<dbReference type="InterPro" id="IPR015943">
    <property type="entry name" value="WD40/YVTN_repeat-like_dom_sf"/>
</dbReference>
<evidence type="ECO:0000313" key="7">
    <source>
        <dbReference type="EMBL" id="KZZ98667.1"/>
    </source>
</evidence>
<accession>A0A168ECT2</accession>
<dbReference type="PROSITE" id="PS50896">
    <property type="entry name" value="LISH"/>
    <property type="match status" value="1"/>
</dbReference>
<dbReference type="SMART" id="SM00320">
    <property type="entry name" value="WD40"/>
    <property type="match status" value="5"/>
</dbReference>
<feature type="compositionally biased region" description="Low complexity" evidence="6">
    <location>
        <begin position="225"/>
        <end position="235"/>
    </location>
</feature>
<keyword evidence="8" id="KW-1185">Reference proteome</keyword>
<dbReference type="GO" id="GO:0006357">
    <property type="term" value="P:regulation of transcription by RNA polymerase II"/>
    <property type="evidence" value="ECO:0007669"/>
    <property type="project" value="TreeGrafter"/>
</dbReference>
<evidence type="ECO:0000256" key="2">
    <source>
        <dbReference type="ARBA" id="ARBA00022574"/>
    </source>
</evidence>
<name>A0A168ECT2_9HYPO</name>
<dbReference type="Pfam" id="PF08513">
    <property type="entry name" value="LisH"/>
    <property type="match status" value="1"/>
</dbReference>
<reference evidence="7 8" key="1">
    <citation type="journal article" date="2016" name="Genome Biol. Evol.">
        <title>Divergent and convergent evolution of fungal pathogenicity.</title>
        <authorList>
            <person name="Shang Y."/>
            <person name="Xiao G."/>
            <person name="Zheng P."/>
            <person name="Cen K."/>
            <person name="Zhan S."/>
            <person name="Wang C."/>
        </authorList>
    </citation>
    <scope>NUCLEOTIDE SEQUENCE [LARGE SCALE GENOMIC DNA]</scope>
    <source>
        <strain evidence="7 8">RCEF 2490</strain>
    </source>
</reference>
<keyword evidence="4" id="KW-0539">Nucleus</keyword>
<feature type="region of interest" description="Disordered" evidence="6">
    <location>
        <begin position="317"/>
        <end position="336"/>
    </location>
</feature>
<dbReference type="InterPro" id="IPR001680">
    <property type="entry name" value="WD40_rpt"/>
</dbReference>
<dbReference type="OrthoDB" id="1367865at2759"/>
<comment type="caution">
    <text evidence="7">The sequence shown here is derived from an EMBL/GenBank/DDBJ whole genome shotgun (WGS) entry which is preliminary data.</text>
</comment>
<dbReference type="PANTHER" id="PTHR22846:SF2">
    <property type="entry name" value="F-BOX-LIKE_WD REPEAT-CONTAINING PROTEIN EBI"/>
    <property type="match status" value="1"/>
</dbReference>
<feature type="compositionally biased region" description="Basic and acidic residues" evidence="6">
    <location>
        <begin position="250"/>
        <end position="263"/>
    </location>
</feature>
<keyword evidence="3" id="KW-0677">Repeat</keyword>
<dbReference type="STRING" id="1081109.A0A168ECT2"/>
<dbReference type="InterPro" id="IPR006594">
    <property type="entry name" value="LisH"/>
</dbReference>
<protein>
    <submittedName>
        <fullName evidence="7">WD domain, G-beta repeat containing protein</fullName>
    </submittedName>
</protein>
<dbReference type="PROSITE" id="PS50082">
    <property type="entry name" value="WD_REPEATS_2"/>
    <property type="match status" value="1"/>
</dbReference>
<sequence length="708" mass="75591">MVAKEFLDSDRVNFLVWRYLLEGNYRETAAKFQKEWHVKEPHRDFNFAPHVKGHALVSVVNRGLLYYALEREFALSQLPRDAPNAAVEALQVGIFGPLDSHLQQAKLEEDSAAASGDLEASRKRIQHQLSNGSPAKRPRLSNGHGDAAAAATPVVVAGAPAAPAATSTDAETAAAAGSAGTTITTANTTNTTNTTTATTTTITSTTPTVAATALNANGISAGPGIDNHISNNDHNNPFRPASAPTPMDVDPTHDTSHPHESHLDSSSNQAYPSPLEGEPLPVLPMNIRTDGPEQGTQVDKVEELSPDTTFIRLMDDGGGSVSEATATPSPSPASAENAPVLLQCEWNPRDSSVLAAAGTDALARVWTISRAAPPELNHVSPRAHTLLDPETPRTTTVTALSWTSDGATIAVATDMGSFAAVGVWSADGIHMHSLQIPEPPVIKLSWNPSNLALLAISPEKAGALVTVYSAVTGMVCTHPLPGHDIATTPLDATWTSDAELLLTGGELLLSLRCTESSLVPVRRFDTREDDSFSQVLFDWRSRLAATSSDKGILDLWDESGQRRSITAHQGAITTMAWQPLPPSQMGADDERLIATGGDDCAILIWNARRPDTKAKCFLTMDSPIVRLAFTPDGAFIAGATSRQVLIWKVDNYSMPKASWKRPPHPGWLSPKGGSESDEEDEHCLCWDVSGQKLAYGSNSRLAVINFSR</sequence>
<dbReference type="EMBL" id="AZGY01000005">
    <property type="protein sequence ID" value="KZZ98667.1"/>
    <property type="molecule type" value="Genomic_DNA"/>
</dbReference>
<organism evidence="7 8">
    <name type="scientific">Moelleriella libera RCEF 2490</name>
    <dbReference type="NCBI Taxonomy" id="1081109"/>
    <lineage>
        <taxon>Eukaryota</taxon>
        <taxon>Fungi</taxon>
        <taxon>Dikarya</taxon>
        <taxon>Ascomycota</taxon>
        <taxon>Pezizomycotina</taxon>
        <taxon>Sordariomycetes</taxon>
        <taxon>Hypocreomycetidae</taxon>
        <taxon>Hypocreales</taxon>
        <taxon>Clavicipitaceae</taxon>
        <taxon>Moelleriella</taxon>
    </lineage>
</organism>
<dbReference type="SMART" id="SM00667">
    <property type="entry name" value="LisH"/>
    <property type="match status" value="1"/>
</dbReference>
<proteinExistence type="predicted"/>
<keyword evidence="2 5" id="KW-0853">WD repeat</keyword>
<evidence type="ECO:0000256" key="1">
    <source>
        <dbReference type="ARBA" id="ARBA00004123"/>
    </source>
</evidence>
<gene>
    <name evidence="7" type="ORF">AAL_03185</name>
</gene>
<evidence type="ECO:0000256" key="5">
    <source>
        <dbReference type="PROSITE-ProRule" id="PRU00221"/>
    </source>
</evidence>
<feature type="repeat" description="WD" evidence="5">
    <location>
        <begin position="565"/>
        <end position="615"/>
    </location>
</feature>
<dbReference type="Gene3D" id="1.20.960.30">
    <property type="match status" value="1"/>
</dbReference>
<dbReference type="Gene3D" id="2.130.10.10">
    <property type="entry name" value="YVTN repeat-like/Quinoprotein amine dehydrogenase"/>
    <property type="match status" value="1"/>
</dbReference>
<feature type="region of interest" description="Disordered" evidence="6">
    <location>
        <begin position="109"/>
        <end position="148"/>
    </location>
</feature>
<dbReference type="AlphaFoldDB" id="A0A168ECT2"/>
<dbReference type="InterPro" id="IPR036322">
    <property type="entry name" value="WD40_repeat_dom_sf"/>
</dbReference>
<dbReference type="GO" id="GO:0003714">
    <property type="term" value="F:transcription corepressor activity"/>
    <property type="evidence" value="ECO:0007669"/>
    <property type="project" value="InterPro"/>
</dbReference>
<feature type="region of interest" description="Disordered" evidence="6">
    <location>
        <begin position="224"/>
        <end position="277"/>
    </location>
</feature>
<dbReference type="Pfam" id="PF00400">
    <property type="entry name" value="WD40"/>
    <property type="match status" value="1"/>
</dbReference>
<evidence type="ECO:0000256" key="6">
    <source>
        <dbReference type="SAM" id="MobiDB-lite"/>
    </source>
</evidence>
<dbReference type="Proteomes" id="UP000078544">
    <property type="component" value="Unassembled WGS sequence"/>
</dbReference>